<accession>A0ABN7A7M1</accession>
<keyword evidence="1" id="KW-0472">Membrane</keyword>
<dbReference type="EMBL" id="AP028909">
    <property type="protein sequence ID" value="BES87978.1"/>
    <property type="molecule type" value="Genomic_DNA"/>
</dbReference>
<keyword evidence="3" id="KW-1185">Reference proteome</keyword>
<name>A0ABN7A7M1_9HEMI</name>
<sequence>MQDSLQAHGSGEAQKLQVLQSVPDGCCSKSEIEMVPKEHNFRRIRVNLKGNKFLDVICLCGDLTIACVLIMIPFVALGLLVWKIIKSYAIDSGSNSVFKNVTHLSSEQLNRNYTLTN</sequence>
<evidence type="ECO:0000256" key="1">
    <source>
        <dbReference type="SAM" id="Phobius"/>
    </source>
</evidence>
<keyword evidence="1" id="KW-1133">Transmembrane helix</keyword>
<gene>
    <name evidence="2" type="ORF">NTJ_00784</name>
</gene>
<dbReference type="Proteomes" id="UP001307889">
    <property type="component" value="Chromosome 1"/>
</dbReference>
<organism evidence="2 3">
    <name type="scientific">Nesidiocoris tenuis</name>
    <dbReference type="NCBI Taxonomy" id="355587"/>
    <lineage>
        <taxon>Eukaryota</taxon>
        <taxon>Metazoa</taxon>
        <taxon>Ecdysozoa</taxon>
        <taxon>Arthropoda</taxon>
        <taxon>Hexapoda</taxon>
        <taxon>Insecta</taxon>
        <taxon>Pterygota</taxon>
        <taxon>Neoptera</taxon>
        <taxon>Paraneoptera</taxon>
        <taxon>Hemiptera</taxon>
        <taxon>Heteroptera</taxon>
        <taxon>Panheteroptera</taxon>
        <taxon>Cimicomorpha</taxon>
        <taxon>Miridae</taxon>
        <taxon>Dicyphina</taxon>
        <taxon>Nesidiocoris</taxon>
    </lineage>
</organism>
<reference evidence="2 3" key="1">
    <citation type="submission" date="2023-09" db="EMBL/GenBank/DDBJ databases">
        <title>Nesidiocoris tenuis whole genome shotgun sequence.</title>
        <authorList>
            <person name="Shibata T."/>
            <person name="Shimoda M."/>
            <person name="Kobayashi T."/>
            <person name="Uehara T."/>
        </authorList>
    </citation>
    <scope>NUCLEOTIDE SEQUENCE [LARGE SCALE GENOMIC DNA]</scope>
    <source>
        <strain evidence="2 3">Japan</strain>
    </source>
</reference>
<protein>
    <submittedName>
        <fullName evidence="2">Uncharacterized protein</fullName>
    </submittedName>
</protein>
<evidence type="ECO:0000313" key="2">
    <source>
        <dbReference type="EMBL" id="BES87978.1"/>
    </source>
</evidence>
<proteinExistence type="predicted"/>
<keyword evidence="1" id="KW-0812">Transmembrane</keyword>
<evidence type="ECO:0000313" key="3">
    <source>
        <dbReference type="Proteomes" id="UP001307889"/>
    </source>
</evidence>
<feature type="transmembrane region" description="Helical" evidence="1">
    <location>
        <begin position="53"/>
        <end position="82"/>
    </location>
</feature>